<evidence type="ECO:0000313" key="1">
    <source>
        <dbReference type="EMBL" id="THU30357.1"/>
    </source>
</evidence>
<dbReference type="Pfam" id="PF11751">
    <property type="entry name" value="PorP_SprF"/>
    <property type="match status" value="1"/>
</dbReference>
<sequence>MKQKLTWKVVGLLLLIPGFGWSQDPSFSQFFSSPLNINPGLTANINSKWRLVTNFRDQWIGPASPYATGTVSFDSKIMKDKLPETSVLGLGGMLMYDYAQSGIHQSLYGSMNVSYNITLSNDVGDHRLGIGVGGIIANKRISFHRLIYPEQFVGNGFDTNLPSGEAALSNMKPYFSTSAGGTYSFTNDRSNFDMGLAVFHLNRPKQTVLDDPNKYLAMRKVVHANFETYLNDNILLNTNGIYQEQSKASYFSLGGALGFFINETGEDQIFYVGMWYWSKNAIIPYIGLRYKNMQFGLTYDVTISKLSEAEQKPKTFELSFILRGDDHKDGIIWCPWK</sequence>
<accession>A0A4S8H717</accession>
<dbReference type="RefSeq" id="WP_136580833.1">
    <property type="nucleotide sequence ID" value="NZ_STFF01000016.1"/>
</dbReference>
<name>A0A4S8H717_9BACT</name>
<organism evidence="1 2">
    <name type="scientific">Niastella caeni</name>
    <dbReference type="NCBI Taxonomy" id="2569763"/>
    <lineage>
        <taxon>Bacteria</taxon>
        <taxon>Pseudomonadati</taxon>
        <taxon>Bacteroidota</taxon>
        <taxon>Chitinophagia</taxon>
        <taxon>Chitinophagales</taxon>
        <taxon>Chitinophagaceae</taxon>
        <taxon>Niastella</taxon>
    </lineage>
</organism>
<dbReference type="Proteomes" id="UP000306918">
    <property type="component" value="Unassembled WGS sequence"/>
</dbReference>
<dbReference type="EMBL" id="STFF01000016">
    <property type="protein sequence ID" value="THU30357.1"/>
    <property type="molecule type" value="Genomic_DNA"/>
</dbReference>
<reference evidence="1 2" key="1">
    <citation type="submission" date="2019-04" db="EMBL/GenBank/DDBJ databases">
        <title>Niastella caeni sp. nov., isolated from activated sludge.</title>
        <authorList>
            <person name="Sheng M."/>
        </authorList>
    </citation>
    <scope>NUCLEOTIDE SEQUENCE [LARGE SCALE GENOMIC DNA]</scope>
    <source>
        <strain evidence="1 2">HX-2-15</strain>
    </source>
</reference>
<gene>
    <name evidence="1" type="ORF">FAM09_29820</name>
</gene>
<dbReference type="OrthoDB" id="645599at2"/>
<keyword evidence="2" id="KW-1185">Reference proteome</keyword>
<proteinExistence type="predicted"/>
<comment type="caution">
    <text evidence="1">The sequence shown here is derived from an EMBL/GenBank/DDBJ whole genome shotgun (WGS) entry which is preliminary data.</text>
</comment>
<evidence type="ECO:0000313" key="2">
    <source>
        <dbReference type="Proteomes" id="UP000306918"/>
    </source>
</evidence>
<protein>
    <submittedName>
        <fullName evidence="1">Type IX secretion system membrane protein PorP/SprF</fullName>
    </submittedName>
</protein>
<dbReference type="AlphaFoldDB" id="A0A4S8H717"/>
<dbReference type="NCBIfam" id="TIGR03519">
    <property type="entry name" value="T9SS_PorP_fam"/>
    <property type="match status" value="1"/>
</dbReference>
<dbReference type="InterPro" id="IPR019861">
    <property type="entry name" value="PorP/SprF_Bacteroidetes"/>
</dbReference>